<evidence type="ECO:0000313" key="2">
    <source>
        <dbReference type="Proteomes" id="UP001405405"/>
    </source>
</evidence>
<dbReference type="Proteomes" id="UP001405405">
    <property type="component" value="Unassembled WGS sequence"/>
</dbReference>
<reference evidence="1 2" key="1">
    <citation type="submission" date="2023-12" db="EMBL/GenBank/DDBJ databases">
        <title>Chromobacterium sp. strain TRC.1.1.SA producing antimicrobial pigment.</title>
        <authorList>
            <person name="Verma N."/>
            <person name="Choksket S."/>
            <person name="Pinnaka A.K."/>
            <person name="Korpole S."/>
        </authorList>
    </citation>
    <scope>NUCLEOTIDE SEQUENCE [LARGE SCALE GENOMIC DNA]</scope>
    <source>
        <strain evidence="1 2">TRC1.1.SA</strain>
    </source>
</reference>
<organism evidence="1 2">
    <name type="scientific">Chromobacterium indicum</name>
    <dbReference type="NCBI Taxonomy" id="3110228"/>
    <lineage>
        <taxon>Bacteria</taxon>
        <taxon>Pseudomonadati</taxon>
        <taxon>Pseudomonadota</taxon>
        <taxon>Betaproteobacteria</taxon>
        <taxon>Neisseriales</taxon>
        <taxon>Chromobacteriaceae</taxon>
        <taxon>Chromobacterium</taxon>
    </lineage>
</organism>
<sequence>MNVSNYTPSAAVIGGQGGSLLAAVLVGALSRHPVAASLPQLATLPTKAGQ</sequence>
<keyword evidence="2" id="KW-1185">Reference proteome</keyword>
<dbReference type="RefSeq" id="WP_346788990.1">
    <property type="nucleotide sequence ID" value="NZ_JAYFSJ010000009.1"/>
</dbReference>
<comment type="caution">
    <text evidence="1">The sequence shown here is derived from an EMBL/GenBank/DDBJ whole genome shotgun (WGS) entry which is preliminary data.</text>
</comment>
<accession>A0ABV0CKQ8</accession>
<gene>
    <name evidence="1" type="ORF">VA599_13400</name>
</gene>
<protein>
    <submittedName>
        <fullName evidence="1">Uncharacterized protein</fullName>
    </submittedName>
</protein>
<name>A0ABV0CKQ8_9NEIS</name>
<evidence type="ECO:0000313" key="1">
    <source>
        <dbReference type="EMBL" id="MEN7431750.1"/>
    </source>
</evidence>
<dbReference type="EMBL" id="JAYFSJ010000009">
    <property type="protein sequence ID" value="MEN7431750.1"/>
    <property type="molecule type" value="Genomic_DNA"/>
</dbReference>
<proteinExistence type="predicted"/>